<evidence type="ECO:0000256" key="2">
    <source>
        <dbReference type="ARBA" id="ARBA00008066"/>
    </source>
</evidence>
<protein>
    <recommendedName>
        <fullName evidence="11">Amino acid transporter transmembrane domain-containing protein</fullName>
    </recommendedName>
</protein>
<dbReference type="GO" id="GO:0005302">
    <property type="term" value="F:L-tyrosine transmembrane transporter activity"/>
    <property type="evidence" value="ECO:0007669"/>
    <property type="project" value="TreeGrafter"/>
</dbReference>
<accession>A0A4U0UZR5</accession>
<evidence type="ECO:0000256" key="7">
    <source>
        <dbReference type="ARBA" id="ARBA00022989"/>
    </source>
</evidence>
<dbReference type="Proteomes" id="UP000310066">
    <property type="component" value="Unassembled WGS sequence"/>
</dbReference>
<feature type="transmembrane region" description="Helical" evidence="10">
    <location>
        <begin position="128"/>
        <end position="150"/>
    </location>
</feature>
<feature type="transmembrane region" description="Helical" evidence="10">
    <location>
        <begin position="182"/>
        <end position="203"/>
    </location>
</feature>
<evidence type="ECO:0000256" key="6">
    <source>
        <dbReference type="ARBA" id="ARBA00022970"/>
    </source>
</evidence>
<feature type="transmembrane region" description="Helical" evidence="10">
    <location>
        <begin position="334"/>
        <end position="354"/>
    </location>
</feature>
<feature type="transmembrane region" description="Helical" evidence="10">
    <location>
        <begin position="102"/>
        <end position="122"/>
    </location>
</feature>
<keyword evidence="8 10" id="KW-0472">Membrane</keyword>
<feature type="transmembrane region" description="Helical" evidence="10">
    <location>
        <begin position="360"/>
        <end position="382"/>
    </location>
</feature>
<feature type="transmembrane region" description="Helical" evidence="10">
    <location>
        <begin position="215"/>
        <end position="237"/>
    </location>
</feature>
<evidence type="ECO:0000256" key="8">
    <source>
        <dbReference type="ARBA" id="ARBA00023136"/>
    </source>
</evidence>
<dbReference type="GO" id="GO:0000329">
    <property type="term" value="C:fungal-type vacuole membrane"/>
    <property type="evidence" value="ECO:0007669"/>
    <property type="project" value="TreeGrafter"/>
</dbReference>
<evidence type="ECO:0000256" key="9">
    <source>
        <dbReference type="SAM" id="MobiDB-lite"/>
    </source>
</evidence>
<dbReference type="GO" id="GO:0005290">
    <property type="term" value="F:L-histidine transmembrane transporter activity"/>
    <property type="evidence" value="ECO:0007669"/>
    <property type="project" value="TreeGrafter"/>
</dbReference>
<dbReference type="PANTHER" id="PTHR22950">
    <property type="entry name" value="AMINO ACID TRANSPORTER"/>
    <property type="match status" value="1"/>
</dbReference>
<keyword evidence="3" id="KW-0813">Transport</keyword>
<feature type="compositionally biased region" description="Polar residues" evidence="9">
    <location>
        <begin position="306"/>
        <end position="320"/>
    </location>
</feature>
<evidence type="ECO:0000256" key="3">
    <source>
        <dbReference type="ARBA" id="ARBA00022448"/>
    </source>
</evidence>
<evidence type="ECO:0000313" key="13">
    <source>
        <dbReference type="Proteomes" id="UP000310066"/>
    </source>
</evidence>
<feature type="compositionally biased region" description="Low complexity" evidence="9">
    <location>
        <begin position="406"/>
        <end position="419"/>
    </location>
</feature>
<feature type="transmembrane region" description="Helical" evidence="10">
    <location>
        <begin position="534"/>
        <end position="554"/>
    </location>
</feature>
<dbReference type="GO" id="GO:0005313">
    <property type="term" value="F:L-glutamate transmembrane transporter activity"/>
    <property type="evidence" value="ECO:0007669"/>
    <property type="project" value="TreeGrafter"/>
</dbReference>
<keyword evidence="5 10" id="KW-0812">Transmembrane</keyword>
<proteinExistence type="inferred from homology"/>
<feature type="domain" description="Amino acid transporter transmembrane" evidence="11">
    <location>
        <begin position="99"/>
        <end position="210"/>
    </location>
</feature>
<organism evidence="12 13">
    <name type="scientific">Friedmanniomyces endolithicus</name>
    <dbReference type="NCBI Taxonomy" id="329885"/>
    <lineage>
        <taxon>Eukaryota</taxon>
        <taxon>Fungi</taxon>
        <taxon>Dikarya</taxon>
        <taxon>Ascomycota</taxon>
        <taxon>Pezizomycotina</taxon>
        <taxon>Dothideomycetes</taxon>
        <taxon>Dothideomycetidae</taxon>
        <taxon>Mycosphaerellales</taxon>
        <taxon>Teratosphaeriaceae</taxon>
        <taxon>Friedmanniomyces</taxon>
    </lineage>
</organism>
<evidence type="ECO:0000256" key="5">
    <source>
        <dbReference type="ARBA" id="ARBA00022692"/>
    </source>
</evidence>
<feature type="region of interest" description="Disordered" evidence="9">
    <location>
        <begin position="288"/>
        <end position="324"/>
    </location>
</feature>
<dbReference type="STRING" id="329885.A0A4U0UZR5"/>
<evidence type="ECO:0000256" key="4">
    <source>
        <dbReference type="ARBA" id="ARBA00022554"/>
    </source>
</evidence>
<dbReference type="AlphaFoldDB" id="A0A4U0UZR5"/>
<keyword evidence="6" id="KW-0029">Amino-acid transport</keyword>
<evidence type="ECO:0000256" key="1">
    <source>
        <dbReference type="ARBA" id="ARBA00004128"/>
    </source>
</evidence>
<feature type="region of interest" description="Disordered" evidence="9">
    <location>
        <begin position="66"/>
        <end position="99"/>
    </location>
</feature>
<keyword evidence="7 10" id="KW-1133">Transmembrane helix</keyword>
<feature type="compositionally biased region" description="Low complexity" evidence="9">
    <location>
        <begin position="68"/>
        <end position="84"/>
    </location>
</feature>
<dbReference type="GO" id="GO:0061459">
    <property type="term" value="F:L-arginine transmembrane transporter activity"/>
    <property type="evidence" value="ECO:0007669"/>
    <property type="project" value="TreeGrafter"/>
</dbReference>
<comment type="caution">
    <text evidence="12">The sequence shown here is derived from an EMBL/GenBank/DDBJ whole genome shotgun (WGS) entry which is preliminary data.</text>
</comment>
<name>A0A4U0UZR5_9PEZI</name>
<evidence type="ECO:0000256" key="10">
    <source>
        <dbReference type="SAM" id="Phobius"/>
    </source>
</evidence>
<evidence type="ECO:0000313" key="12">
    <source>
        <dbReference type="EMBL" id="TKA41768.1"/>
    </source>
</evidence>
<dbReference type="OrthoDB" id="438545at2759"/>
<dbReference type="Pfam" id="PF01490">
    <property type="entry name" value="Aa_trans"/>
    <property type="match status" value="2"/>
</dbReference>
<dbReference type="GO" id="GO:0015194">
    <property type="term" value="F:L-serine transmembrane transporter activity"/>
    <property type="evidence" value="ECO:0007669"/>
    <property type="project" value="TreeGrafter"/>
</dbReference>
<gene>
    <name evidence="12" type="ORF">B0A54_08194</name>
</gene>
<evidence type="ECO:0000259" key="11">
    <source>
        <dbReference type="Pfam" id="PF01490"/>
    </source>
</evidence>
<feature type="domain" description="Amino acid transporter transmembrane" evidence="11">
    <location>
        <begin position="222"/>
        <end position="395"/>
    </location>
</feature>
<dbReference type="PANTHER" id="PTHR22950:SF678">
    <property type="entry name" value="VACUOLAR AMINO ACID TRANSPORTER 5-RELATED"/>
    <property type="match status" value="1"/>
</dbReference>
<keyword evidence="4" id="KW-0926">Vacuole</keyword>
<dbReference type="GO" id="GO:0015189">
    <property type="term" value="F:L-lysine transmembrane transporter activity"/>
    <property type="evidence" value="ECO:0007669"/>
    <property type="project" value="TreeGrafter"/>
</dbReference>
<dbReference type="EMBL" id="NAJP01000026">
    <property type="protein sequence ID" value="TKA41768.1"/>
    <property type="molecule type" value="Genomic_DNA"/>
</dbReference>
<reference evidence="12 13" key="1">
    <citation type="submission" date="2017-03" db="EMBL/GenBank/DDBJ databases">
        <title>Genomes of endolithic fungi from Antarctica.</title>
        <authorList>
            <person name="Coleine C."/>
            <person name="Masonjones S."/>
            <person name="Stajich J.E."/>
        </authorList>
    </citation>
    <scope>NUCLEOTIDE SEQUENCE [LARGE SCALE GENOMIC DNA]</scope>
    <source>
        <strain evidence="12 13">CCFEE 5311</strain>
    </source>
</reference>
<dbReference type="InterPro" id="IPR013057">
    <property type="entry name" value="AA_transpt_TM"/>
</dbReference>
<comment type="similarity">
    <text evidence="2">Belongs to the amino acid/polyamine transporter 2 family.</text>
</comment>
<sequence>MMTTFGRRTFLTHYSSPPRAESILSSIAHSTPLAPTHLQCLPHNPIPDDSLDRRKDIRPTMASYAAIHSSPSEHGSRPSSQTSQTRRRPHAKRPGTAGSASWASSVINLVNTIVGAGVLAMPHALSNMGIILGTVVILWAGLTAGFGLYLQTRCARYLDRGAASFFALSQITYPNAAVLFDAAIAIKCFGVGVSYLIIIGDLMPGVVRGFGEPGIGASIGSAASIYILVAITGYLSFGDNIMGNIVAQYTPSVPSTIGRAAIVVLVMFSYPLQVHPCRASVDAVSKWRPQTNQSKRDGRNEEFTPASGSPSRISLLNGTQKVPLRPKPDEMGELRFAIITTAIIILSYIVAMTVSSLDKVLAYVGSTGSTAISFILPGLFYYKISSPDSPHHQRLLKDEDDEEYEGSSGEESGPVSPVEGFAEGGSWREAWGSKMKGRQWRRAMLRRLSLALAVYGLAVMVAYDNARPSQAYDDVRSAQAYEDKRPMQTYSDGDPSVIGGYKGSPRATQTGYRAVGVDEDGTHKRLCGVRPVTLWLSAALVFAMVALGAIAGGLGSGMKSANDRAIYWYVGSSPVILISNLPIERDSVDNGFLRSATNPPGPTTVTVAHTATISAAAASTTTGGLFVDYAAPLPSMISTVALDCPSLDKQSYLTRRNQTYTLSCFAGLYAGDFADIAAYSFQDCIEACSSHNYWTHNATSCVGALFSVNMSAPGTRDYGNCWLKGPSMVTIVGQSGDLSATLQT</sequence>
<feature type="region of interest" description="Disordered" evidence="9">
    <location>
        <begin position="389"/>
        <end position="419"/>
    </location>
</feature>
<comment type="subcellular location">
    <subcellularLocation>
        <location evidence="1">Vacuole membrane</location>
        <topology evidence="1">Multi-pass membrane protein</topology>
    </subcellularLocation>
</comment>
<feature type="transmembrane region" description="Helical" evidence="10">
    <location>
        <begin position="444"/>
        <end position="463"/>
    </location>
</feature>